<accession>A0A1I0J3M6</accession>
<evidence type="ECO:0000256" key="2">
    <source>
        <dbReference type="ARBA" id="ARBA00022676"/>
    </source>
</evidence>
<proteinExistence type="inferred from homology"/>
<dbReference type="PANTHER" id="PTHR43179">
    <property type="entry name" value="RHAMNOSYLTRANSFERASE WBBL"/>
    <property type="match status" value="1"/>
</dbReference>
<feature type="domain" description="Glycosyltransferase 2-like" evidence="4">
    <location>
        <begin position="7"/>
        <end position="164"/>
    </location>
</feature>
<protein>
    <recommendedName>
        <fullName evidence="4">Glycosyltransferase 2-like domain-containing protein</fullName>
    </recommendedName>
</protein>
<dbReference type="CDD" id="cd04186">
    <property type="entry name" value="GT_2_like_c"/>
    <property type="match status" value="1"/>
</dbReference>
<dbReference type="RefSeq" id="WP_092774153.1">
    <property type="nucleotide sequence ID" value="NZ_FOHS01000006.1"/>
</dbReference>
<dbReference type="SUPFAM" id="SSF53448">
    <property type="entry name" value="Nucleotide-diphospho-sugar transferases"/>
    <property type="match status" value="1"/>
</dbReference>
<keyword evidence="6" id="KW-1185">Reference proteome</keyword>
<gene>
    <name evidence="5" type="ORF">SAMN04487998_3645</name>
</gene>
<evidence type="ECO:0000313" key="6">
    <source>
        <dbReference type="Proteomes" id="UP000198697"/>
    </source>
</evidence>
<name>A0A1I0J3M6_9BACT</name>
<evidence type="ECO:0000259" key="4">
    <source>
        <dbReference type="Pfam" id="PF00535"/>
    </source>
</evidence>
<dbReference type="AlphaFoldDB" id="A0A1I0J3M6"/>
<dbReference type="OrthoDB" id="9771846at2"/>
<keyword evidence="2" id="KW-0328">Glycosyltransferase</keyword>
<dbReference type="STRING" id="82805.SAMN04487998_3645"/>
<dbReference type="EMBL" id="FOHS01000006">
    <property type="protein sequence ID" value="SEU04327.1"/>
    <property type="molecule type" value="Genomic_DNA"/>
</dbReference>
<dbReference type="PANTHER" id="PTHR43179:SF12">
    <property type="entry name" value="GALACTOFURANOSYLTRANSFERASE GLFT2"/>
    <property type="match status" value="1"/>
</dbReference>
<dbReference type="InterPro" id="IPR001173">
    <property type="entry name" value="Glyco_trans_2-like"/>
</dbReference>
<comment type="similarity">
    <text evidence="1">Belongs to the glycosyltransferase 2 family.</text>
</comment>
<keyword evidence="3" id="KW-0808">Transferase</keyword>
<evidence type="ECO:0000256" key="3">
    <source>
        <dbReference type="ARBA" id="ARBA00022679"/>
    </source>
</evidence>
<dbReference type="Proteomes" id="UP000198697">
    <property type="component" value="Unassembled WGS sequence"/>
</dbReference>
<evidence type="ECO:0000313" key="5">
    <source>
        <dbReference type="EMBL" id="SEU04327.1"/>
    </source>
</evidence>
<dbReference type="Gene3D" id="3.90.550.10">
    <property type="entry name" value="Spore Coat Polysaccharide Biosynthesis Protein SpsA, Chain A"/>
    <property type="match status" value="1"/>
</dbReference>
<dbReference type="GO" id="GO:0016757">
    <property type="term" value="F:glycosyltransferase activity"/>
    <property type="evidence" value="ECO:0007669"/>
    <property type="project" value="UniProtKB-KW"/>
</dbReference>
<dbReference type="Pfam" id="PF00535">
    <property type="entry name" value="Glycos_transf_2"/>
    <property type="match status" value="1"/>
</dbReference>
<evidence type="ECO:0000256" key="1">
    <source>
        <dbReference type="ARBA" id="ARBA00006739"/>
    </source>
</evidence>
<reference evidence="6" key="1">
    <citation type="submission" date="2016-10" db="EMBL/GenBank/DDBJ databases">
        <authorList>
            <person name="Varghese N."/>
            <person name="Submissions S."/>
        </authorList>
    </citation>
    <scope>NUCLEOTIDE SEQUENCE [LARGE SCALE GENOMIC DNA]</scope>
    <source>
        <strain evidence="6">DSM 15310</strain>
    </source>
</reference>
<organism evidence="5 6">
    <name type="scientific">Hymenobacter actinosclerus</name>
    <dbReference type="NCBI Taxonomy" id="82805"/>
    <lineage>
        <taxon>Bacteria</taxon>
        <taxon>Pseudomonadati</taxon>
        <taxon>Bacteroidota</taxon>
        <taxon>Cytophagia</taxon>
        <taxon>Cytophagales</taxon>
        <taxon>Hymenobacteraceae</taxon>
        <taxon>Hymenobacter</taxon>
    </lineage>
</organism>
<dbReference type="InterPro" id="IPR029044">
    <property type="entry name" value="Nucleotide-diphossugar_trans"/>
</dbReference>
<sequence length="303" mass="34185">MAEPLVSIISINYNQARVTCAMLASLRTLTYPRYEVIVVDNASPTEDPAPITDEFPEVRLIRSARNLGFAGGNNLGIRASNGAYCLFLNNDTEVTPHLLEPLVAALEADSRRGIVSPKIVFHGTRGLIQYAGCAGISPWTGRSHVTGYLEPDRGQHDTSGATALIHGAAMMVPTRIIREVGLMPELYFLYYEELDWCEMIKRRGYLSYYEAGATVYHKESVSVGQGSPLRTFYLNRNRLLYIRRNTRGWRFWSGSLFFLSVAVPKNSLVFAARRQWAHLRALWQGLRWHAQGQDVHRNHFLPS</sequence>